<dbReference type="InterPro" id="IPR003474">
    <property type="entry name" value="Glcn_transporter"/>
</dbReference>
<feature type="transmembrane region" description="Helical" evidence="8">
    <location>
        <begin position="173"/>
        <end position="190"/>
    </location>
</feature>
<dbReference type="InterPro" id="IPR037185">
    <property type="entry name" value="EmrE-like"/>
</dbReference>
<feature type="transmembrane region" description="Helical" evidence="8">
    <location>
        <begin position="29"/>
        <end position="45"/>
    </location>
</feature>
<accession>A0A0P9ZL40</accession>
<dbReference type="AlphaFoldDB" id="A0A0P9ZL40"/>
<feature type="transmembrane region" description="Helical" evidence="8">
    <location>
        <begin position="6"/>
        <end position="22"/>
    </location>
</feature>
<feature type="transmembrane region" description="Helical" evidence="8">
    <location>
        <begin position="337"/>
        <end position="356"/>
    </location>
</feature>
<organism evidence="9 10">
    <name type="scientific">Pseudomonas amygdali pv. mori</name>
    <dbReference type="NCBI Taxonomy" id="34065"/>
    <lineage>
        <taxon>Bacteria</taxon>
        <taxon>Pseudomonadati</taxon>
        <taxon>Pseudomonadota</taxon>
        <taxon>Gammaproteobacteria</taxon>
        <taxon>Pseudomonadales</taxon>
        <taxon>Pseudomonadaceae</taxon>
        <taxon>Pseudomonas</taxon>
        <taxon>Pseudomonas amygdali</taxon>
    </lineage>
</organism>
<evidence type="ECO:0000256" key="2">
    <source>
        <dbReference type="ARBA" id="ARBA00007362"/>
    </source>
</evidence>
<keyword evidence="7 8" id="KW-0472">Membrane</keyword>
<reference evidence="9 10" key="1">
    <citation type="submission" date="2015-09" db="EMBL/GenBank/DDBJ databases">
        <title>Genome announcement of multiple Pseudomonas syringae strains.</title>
        <authorList>
            <person name="Thakur S."/>
            <person name="Wang P.W."/>
            <person name="Gong Y."/>
            <person name="Weir B.S."/>
            <person name="Guttman D.S."/>
        </authorList>
    </citation>
    <scope>NUCLEOTIDE SEQUENCE [LARGE SCALE GENOMIC DNA]</scope>
    <source>
        <strain evidence="9 10">ICMP4331</strain>
    </source>
</reference>
<feature type="transmembrane region" description="Helical" evidence="8">
    <location>
        <begin position="276"/>
        <end position="297"/>
    </location>
</feature>
<dbReference type="NCBIfam" id="TIGR00688">
    <property type="entry name" value="rarD"/>
    <property type="match status" value="1"/>
</dbReference>
<dbReference type="EMBL" id="LJQU01000349">
    <property type="protein sequence ID" value="KPX92001.1"/>
    <property type="molecule type" value="Genomic_DNA"/>
</dbReference>
<keyword evidence="4" id="KW-1003">Cell membrane</keyword>
<feature type="transmembrane region" description="Helical" evidence="8">
    <location>
        <begin position="304"/>
        <end position="325"/>
    </location>
</feature>
<dbReference type="PANTHER" id="PTHR30354">
    <property type="entry name" value="GNT FAMILY GLUCONATE TRANSPORTER"/>
    <property type="match status" value="1"/>
</dbReference>
<evidence type="ECO:0000256" key="5">
    <source>
        <dbReference type="ARBA" id="ARBA00022692"/>
    </source>
</evidence>
<dbReference type="PATRIC" id="fig|34065.5.peg.2150"/>
<protein>
    <submittedName>
        <fullName evidence="9">RarD protein</fullName>
    </submittedName>
</protein>
<feature type="transmembrane region" description="Helical" evidence="8">
    <location>
        <begin position="140"/>
        <end position="161"/>
    </location>
</feature>
<evidence type="ECO:0000256" key="3">
    <source>
        <dbReference type="ARBA" id="ARBA00022448"/>
    </source>
</evidence>
<keyword evidence="6 8" id="KW-1133">Transmembrane helix</keyword>
<dbReference type="GO" id="GO:0005886">
    <property type="term" value="C:plasma membrane"/>
    <property type="evidence" value="ECO:0007669"/>
    <property type="project" value="UniProtKB-SubCell"/>
</dbReference>
<keyword evidence="5 8" id="KW-0812">Transmembrane</keyword>
<dbReference type="GO" id="GO:0015128">
    <property type="term" value="F:gluconate transmembrane transporter activity"/>
    <property type="evidence" value="ECO:0007669"/>
    <property type="project" value="InterPro"/>
</dbReference>
<feature type="transmembrane region" description="Helical" evidence="8">
    <location>
        <begin position="103"/>
        <end position="128"/>
    </location>
</feature>
<dbReference type="InterPro" id="IPR004626">
    <property type="entry name" value="RarD"/>
</dbReference>
<evidence type="ECO:0000256" key="6">
    <source>
        <dbReference type="ARBA" id="ARBA00022989"/>
    </source>
</evidence>
<sequence>MTPLMLMIVAGAGIALLLFLVLKYKFQPFVALMLVSIIVALVAGVKPADLVATIEGGMGKTLGHIAIIIALGAMIGRIIELSGGAEALAKTLINRFGNRRTPLALTVAGFMVGIPVFFEVGVIILMPLAYGVARAARKPLLIFALLLSSVLLGAQLLIFMWAPLHGRSLEVSLGYFLLPLSMILTGRIVYGEHLSYLQKVAAVFAMIGVGHELWRLGSFSWETLLVAGGYPLYFVLRRKLKTDHLGGLWFDMLLMLPIGLWFIANGHPQAIQQAPLLYLLIPVLGVISASALVSYIVASRLLPFSLFGLLSYVEPVLLVGVALLLGESIGRDEWLTYLPIWLAVVVLMIEGAKHVLTQHRRDAA</sequence>
<feature type="transmembrane region" description="Helical" evidence="8">
    <location>
        <begin position="65"/>
        <end position="82"/>
    </location>
</feature>
<comment type="subcellular location">
    <subcellularLocation>
        <location evidence="1">Cell membrane</location>
        <topology evidence="1">Multi-pass membrane protein</topology>
    </subcellularLocation>
</comment>
<feature type="transmembrane region" description="Helical" evidence="8">
    <location>
        <begin position="219"/>
        <end position="236"/>
    </location>
</feature>
<evidence type="ECO:0000256" key="4">
    <source>
        <dbReference type="ARBA" id="ARBA00022475"/>
    </source>
</evidence>
<dbReference type="Proteomes" id="UP000050420">
    <property type="component" value="Unassembled WGS sequence"/>
</dbReference>
<keyword evidence="3" id="KW-0813">Transport</keyword>
<evidence type="ECO:0000256" key="7">
    <source>
        <dbReference type="ARBA" id="ARBA00023136"/>
    </source>
</evidence>
<evidence type="ECO:0000256" key="1">
    <source>
        <dbReference type="ARBA" id="ARBA00004651"/>
    </source>
</evidence>
<evidence type="ECO:0000256" key="8">
    <source>
        <dbReference type="SAM" id="Phobius"/>
    </source>
</evidence>
<evidence type="ECO:0000313" key="9">
    <source>
        <dbReference type="EMBL" id="KPX92001.1"/>
    </source>
</evidence>
<dbReference type="PANTHER" id="PTHR30354:SF25">
    <property type="entry name" value="INNER MEMBRANE PERMEASE YGBN"/>
    <property type="match status" value="1"/>
</dbReference>
<comment type="caution">
    <text evidence="9">The sequence shown here is derived from an EMBL/GenBank/DDBJ whole genome shotgun (WGS) entry which is preliminary data.</text>
</comment>
<gene>
    <name evidence="9" type="ORF">ALO63_01500</name>
</gene>
<comment type="similarity">
    <text evidence="2">Belongs to the EamA transporter family.</text>
</comment>
<evidence type="ECO:0000313" key="10">
    <source>
        <dbReference type="Proteomes" id="UP000050420"/>
    </source>
</evidence>
<feature type="transmembrane region" description="Helical" evidence="8">
    <location>
        <begin position="248"/>
        <end position="264"/>
    </location>
</feature>
<dbReference type="Pfam" id="PF02447">
    <property type="entry name" value="GntP_permease"/>
    <property type="match status" value="1"/>
</dbReference>
<proteinExistence type="inferred from homology"/>
<name>A0A0P9ZL40_PSEA0</name>
<dbReference type="SUPFAM" id="SSF103481">
    <property type="entry name" value="Multidrug resistance efflux transporter EmrE"/>
    <property type="match status" value="1"/>
</dbReference>